<feature type="transmembrane region" description="Helical" evidence="9">
    <location>
        <begin position="62"/>
        <end position="84"/>
    </location>
</feature>
<evidence type="ECO:0000256" key="6">
    <source>
        <dbReference type="ARBA" id="ARBA00022989"/>
    </source>
</evidence>
<comment type="caution">
    <text evidence="11">The sequence shown here is derived from an EMBL/GenBank/DDBJ whole genome shotgun (WGS) entry which is preliminary data.</text>
</comment>
<dbReference type="GO" id="GO:0005886">
    <property type="term" value="C:plasma membrane"/>
    <property type="evidence" value="ECO:0007669"/>
    <property type="project" value="UniProtKB-SubCell"/>
</dbReference>
<keyword evidence="4" id="KW-1003">Cell membrane</keyword>
<dbReference type="InterPro" id="IPR037294">
    <property type="entry name" value="ABC_BtuC-like"/>
</dbReference>
<feature type="region of interest" description="Disordered" evidence="8">
    <location>
        <begin position="1"/>
        <end position="56"/>
    </location>
</feature>
<evidence type="ECO:0000256" key="5">
    <source>
        <dbReference type="ARBA" id="ARBA00022692"/>
    </source>
</evidence>
<organism evidence="11 13">
    <name type="scientific">Actinotignum urinale</name>
    <dbReference type="NCBI Taxonomy" id="190146"/>
    <lineage>
        <taxon>Bacteria</taxon>
        <taxon>Bacillati</taxon>
        <taxon>Actinomycetota</taxon>
        <taxon>Actinomycetes</taxon>
        <taxon>Actinomycetales</taxon>
        <taxon>Actinomycetaceae</taxon>
        <taxon>Actinotignum</taxon>
    </lineage>
</organism>
<keyword evidence="6 9" id="KW-1133">Transmembrane helix</keyword>
<comment type="subcellular location">
    <subcellularLocation>
        <location evidence="1">Cell membrane</location>
        <topology evidence="1">Multi-pass membrane protein</topology>
    </subcellularLocation>
</comment>
<feature type="compositionally biased region" description="Polar residues" evidence="8">
    <location>
        <begin position="1"/>
        <end position="18"/>
    </location>
</feature>
<dbReference type="InterPro" id="IPR000522">
    <property type="entry name" value="ABC_transptr_permease_BtuC"/>
</dbReference>
<evidence type="ECO:0000256" key="2">
    <source>
        <dbReference type="ARBA" id="ARBA00007935"/>
    </source>
</evidence>
<feature type="transmembrane region" description="Helical" evidence="9">
    <location>
        <begin position="231"/>
        <end position="251"/>
    </location>
</feature>
<evidence type="ECO:0000256" key="8">
    <source>
        <dbReference type="SAM" id="MobiDB-lite"/>
    </source>
</evidence>
<feature type="compositionally biased region" description="Basic and acidic residues" evidence="8">
    <location>
        <begin position="30"/>
        <end position="39"/>
    </location>
</feature>
<proteinExistence type="inferred from homology"/>
<dbReference type="EMBL" id="JAWNGA010000003">
    <property type="protein sequence ID" value="MDY5132655.1"/>
    <property type="molecule type" value="Genomic_DNA"/>
</dbReference>
<accession>A0AAW9HZ49</accession>
<evidence type="ECO:0000313" key="13">
    <source>
        <dbReference type="Proteomes" id="UP001281731"/>
    </source>
</evidence>
<feature type="transmembrane region" description="Helical" evidence="9">
    <location>
        <begin position="274"/>
        <end position="307"/>
    </location>
</feature>
<dbReference type="PANTHER" id="PTHR30472">
    <property type="entry name" value="FERRIC ENTEROBACTIN TRANSPORT SYSTEM PERMEASE PROTEIN"/>
    <property type="match status" value="1"/>
</dbReference>
<evidence type="ECO:0000256" key="4">
    <source>
        <dbReference type="ARBA" id="ARBA00022475"/>
    </source>
</evidence>
<dbReference type="GO" id="GO:0033214">
    <property type="term" value="P:siderophore-iron import into cell"/>
    <property type="evidence" value="ECO:0007669"/>
    <property type="project" value="TreeGrafter"/>
</dbReference>
<dbReference type="Gene3D" id="1.10.3470.10">
    <property type="entry name" value="ABC transporter involved in vitamin B12 uptake, BtuC"/>
    <property type="match status" value="1"/>
</dbReference>
<evidence type="ECO:0000256" key="1">
    <source>
        <dbReference type="ARBA" id="ARBA00004651"/>
    </source>
</evidence>
<keyword evidence="7 9" id="KW-0472">Membrane</keyword>
<evidence type="ECO:0000256" key="9">
    <source>
        <dbReference type="SAM" id="Phobius"/>
    </source>
</evidence>
<evidence type="ECO:0000256" key="7">
    <source>
        <dbReference type="ARBA" id="ARBA00023136"/>
    </source>
</evidence>
<dbReference type="Proteomes" id="UP001275049">
    <property type="component" value="Unassembled WGS sequence"/>
</dbReference>
<dbReference type="Proteomes" id="UP001281731">
    <property type="component" value="Unassembled WGS sequence"/>
</dbReference>
<keyword evidence="5 9" id="KW-0812">Transmembrane</keyword>
<evidence type="ECO:0000256" key="3">
    <source>
        <dbReference type="ARBA" id="ARBA00022448"/>
    </source>
</evidence>
<evidence type="ECO:0000313" key="12">
    <source>
        <dbReference type="Proteomes" id="UP001275049"/>
    </source>
</evidence>
<dbReference type="EMBL" id="JAWNGC010000005">
    <property type="protein sequence ID" value="MDY5155126.1"/>
    <property type="molecule type" value="Genomic_DNA"/>
</dbReference>
<dbReference type="Pfam" id="PF01032">
    <property type="entry name" value="FecCD"/>
    <property type="match status" value="1"/>
</dbReference>
<dbReference type="GO" id="GO:0022857">
    <property type="term" value="F:transmembrane transporter activity"/>
    <property type="evidence" value="ECO:0007669"/>
    <property type="project" value="InterPro"/>
</dbReference>
<comment type="similarity">
    <text evidence="2">Belongs to the binding-protein-dependent transport system permease family. FecCD subfamily.</text>
</comment>
<dbReference type="AlphaFoldDB" id="A0AAW9HZ49"/>
<feature type="transmembrane region" description="Helical" evidence="9">
    <location>
        <begin position="105"/>
        <end position="125"/>
    </location>
</feature>
<feature type="transmembrane region" description="Helical" evidence="9">
    <location>
        <begin position="162"/>
        <end position="182"/>
    </location>
</feature>
<dbReference type="CDD" id="cd06550">
    <property type="entry name" value="TM_ABC_iron-siderophores_like"/>
    <property type="match status" value="1"/>
</dbReference>
<dbReference type="PANTHER" id="PTHR30472:SF27">
    <property type="entry name" value="PETROBACTIN IMPORT SYSTEM PERMEASE PROTEIN YCLN"/>
    <property type="match status" value="1"/>
</dbReference>
<feature type="transmembrane region" description="Helical" evidence="9">
    <location>
        <begin position="346"/>
        <end position="365"/>
    </location>
</feature>
<evidence type="ECO:0000313" key="11">
    <source>
        <dbReference type="EMBL" id="MDY5155126.1"/>
    </source>
</evidence>
<gene>
    <name evidence="11" type="ORF">R6G80_05225</name>
    <name evidence="10" type="ORF">R6G86_02700</name>
</gene>
<sequence>MTTTPSSEPATRHTSSNVEEYGASLPTSLHAEDQAEHRAHPGATSPENTKKPRRRTRAGSTIAFIIGLAILGILIYLSMTTGVYKISEHKDGQAMYWITRFPRTISLLLAGASMAMCGLVMQLITQNKFVEPTTTGTTEWASLGLLCAYVFIPDVGIMPRMILSIIFAFGGTMVFFAFLRRVTLRSSVIVPIVGMMLGAVVSSITTFFALKTQMLQSLGTWFQGSFSMVEAGRYEPLWVVLFSAIAVFFLADRLTVAGLGQEIATSLGINYNRIVILGTAVIALTCGVITVVIGHIPFLGLVVPNIVSLIRGDDLRSNLPWVCLFGAGIIMACDLVSRTLISPFEIPVSLILGTLGAFVFIALILKQRRRLG</sequence>
<reference evidence="11 12" key="1">
    <citation type="submission" date="2023-10" db="EMBL/GenBank/DDBJ databases">
        <title>Whole Genome based description of the genera Actinobaculum and Actinotignum reveals a complex phylogenetic relationship within the species included in the genus Actinotignum.</title>
        <authorList>
            <person name="Jensen C.S."/>
            <person name="Dargis R."/>
            <person name="Kemp M."/>
            <person name="Christensen J.J."/>
        </authorList>
    </citation>
    <scope>NUCLEOTIDE SEQUENCE</scope>
    <source>
        <strain evidence="11">SLA_B511</strain>
        <strain evidence="10 12">SLA_B974</strain>
    </source>
</reference>
<feature type="transmembrane region" description="Helical" evidence="9">
    <location>
        <begin position="188"/>
        <end position="210"/>
    </location>
</feature>
<keyword evidence="3" id="KW-0813">Transport</keyword>
<dbReference type="RefSeq" id="WP_308806492.1">
    <property type="nucleotide sequence ID" value="NZ_CAMYCL010000002.1"/>
</dbReference>
<keyword evidence="12" id="KW-1185">Reference proteome</keyword>
<protein>
    <submittedName>
        <fullName evidence="11">ABC transporter permease</fullName>
    </submittedName>
</protein>
<dbReference type="SUPFAM" id="SSF81345">
    <property type="entry name" value="ABC transporter involved in vitamin B12 uptake, BtuC"/>
    <property type="match status" value="1"/>
</dbReference>
<name>A0AAW9HZ49_9ACTO</name>
<evidence type="ECO:0000313" key="10">
    <source>
        <dbReference type="EMBL" id="MDY5132655.1"/>
    </source>
</evidence>